<accession>A0A7T1AL87</accession>
<name>A0A7T1AL87_ATRLM</name>
<reference evidence="2 3" key="1">
    <citation type="journal article" date="2021" name="Nat. Commun.">
        <title>Isolation of a member of the candidate phylum Atribacteria reveals a unique cell membrane structure.</title>
        <authorList>
            <person name="Taiki K."/>
            <person name="Nobu M.K."/>
            <person name="Kusada H."/>
            <person name="Meng X.-Y."/>
            <person name="Hosoki N."/>
            <person name="Uematsu K."/>
            <person name="Yoshioka H."/>
            <person name="Kamagata Y."/>
            <person name="Tamaki H."/>
        </authorList>
    </citation>
    <scope>NUCLEOTIDE SEQUENCE [LARGE SCALE GENOMIC DNA]</scope>
    <source>
        <strain evidence="2 3">RT761</strain>
    </source>
</reference>
<dbReference type="GO" id="GO:0003677">
    <property type="term" value="F:DNA binding"/>
    <property type="evidence" value="ECO:0007669"/>
    <property type="project" value="InterPro"/>
</dbReference>
<dbReference type="InterPro" id="IPR006935">
    <property type="entry name" value="Helicase/UvrB_N"/>
</dbReference>
<dbReference type="Proteomes" id="UP000594463">
    <property type="component" value="Chromosome"/>
</dbReference>
<dbReference type="KEGG" id="alam:RT761_01212"/>
<dbReference type="SUPFAM" id="SSF52540">
    <property type="entry name" value="P-loop containing nucleoside triphosphate hydrolases"/>
    <property type="match status" value="1"/>
</dbReference>
<dbReference type="RefSeq" id="WP_218113165.1">
    <property type="nucleotide sequence ID" value="NZ_CP065383.1"/>
</dbReference>
<dbReference type="GO" id="GO:0016787">
    <property type="term" value="F:hydrolase activity"/>
    <property type="evidence" value="ECO:0007669"/>
    <property type="project" value="InterPro"/>
</dbReference>
<evidence type="ECO:0000313" key="2">
    <source>
        <dbReference type="EMBL" id="QPM67998.1"/>
    </source>
</evidence>
<proteinExistence type="predicted"/>
<protein>
    <recommendedName>
        <fullName evidence="1">Helicase/UvrB N-terminal domain-containing protein</fullName>
    </recommendedName>
</protein>
<feature type="domain" description="Helicase/UvrB N-terminal" evidence="1">
    <location>
        <begin position="1"/>
        <end position="271"/>
    </location>
</feature>
<dbReference type="REBASE" id="457651">
    <property type="entry name" value="Aba761ORF1213P"/>
</dbReference>
<dbReference type="InterPro" id="IPR050742">
    <property type="entry name" value="Helicase_Restrict-Modif_Enz"/>
</dbReference>
<dbReference type="InterPro" id="IPR027417">
    <property type="entry name" value="P-loop_NTPase"/>
</dbReference>
<dbReference type="AlphaFoldDB" id="A0A7T1AL87"/>
<keyword evidence="3" id="KW-1185">Reference proteome</keyword>
<dbReference type="Pfam" id="PF04851">
    <property type="entry name" value="ResIII"/>
    <property type="match status" value="1"/>
</dbReference>
<dbReference type="GO" id="GO:0005524">
    <property type="term" value="F:ATP binding"/>
    <property type="evidence" value="ECO:0007669"/>
    <property type="project" value="InterPro"/>
</dbReference>
<sequence length="841" mass="98059">MELKEYQKESLTKVKTFIEWLKKAKIEADKRKTNTESVFEDYFDFPQAAWKKISQDLYRSKKNGIAQDLPNFYLKIPTGGGKTLLACHVIDIINRIYLERQTGVVLWIVPTNQIYRQTLNHLKDRNHPYRQVLDIASSGRTMILEKTDRLSPQDVNDNLIVLLLMLPSANRLNQEVLKVFKDNGGFADFFPSEDNFQGNKKLLESIPNLDCFNQNNGIFGHIPKTSLGNTLKMLQPIIILDEGHKAYSQIAQETLRGFNPSIIVALSATPPKGENILVNITGQQLNQEEMIKLDLHIISRATTDWRNVLSLTLEKRNYLEEKAKEYQANTGEYIRPISLIQVERTGKDQRKGIFIHSEDVKEFLMVQCGIPEDQIAIKSSSTDDIEGIDLFAEECPIRYIITKQALQEGWDCSFAYILTVLTNPESKLSMTQLVGRILRQPRARKTKIKDLDESYVFCFRPRATDLLQQIKRGFEEEGLGDLSGRVSIETESEVAAGTVSYQYQNHLRKFEGKIYLPRFIIQEENHWREINYEMDIEKNLSWDDVNFNSLFEKTLASDEVKDQNIVVTLSSQPDELIKPIIMQTQKGHLEADPIFFTRQLLDIIKNPWLAYEFSKKILQGFLSHYSKKDINNNFLFIIQLSRQYLESERDRLAEIVFKSLIIEKKICFFLLSSPEGRYTLPSKINIQRESKALIHRDHTPLQRSLFEFNPEEYFNEYEKSVALYLDKQEKLLWWFRNLTGQDYYSIQGWKKNKIYPDFITSKKDEQNPEDYKTIYVIETKGEHILGSEDTVYKQNIFELCNQLGEAKSWEDLGQEFSSKRVEFQLIPEGDWESRINRFFSI</sequence>
<dbReference type="GO" id="GO:0005829">
    <property type="term" value="C:cytosol"/>
    <property type="evidence" value="ECO:0007669"/>
    <property type="project" value="TreeGrafter"/>
</dbReference>
<dbReference type="PANTHER" id="PTHR47396:SF1">
    <property type="entry name" value="ATP-DEPENDENT HELICASE IRC3-RELATED"/>
    <property type="match status" value="1"/>
</dbReference>
<dbReference type="Gene3D" id="3.40.50.300">
    <property type="entry name" value="P-loop containing nucleotide triphosphate hydrolases"/>
    <property type="match status" value="2"/>
</dbReference>
<gene>
    <name evidence="2" type="ORF">RT761_01212</name>
</gene>
<evidence type="ECO:0000259" key="1">
    <source>
        <dbReference type="Pfam" id="PF04851"/>
    </source>
</evidence>
<organism evidence="2 3">
    <name type="scientific">Atribacter laminatus</name>
    <dbReference type="NCBI Taxonomy" id="2847778"/>
    <lineage>
        <taxon>Bacteria</taxon>
        <taxon>Pseudomonadati</taxon>
        <taxon>Atribacterota</taxon>
        <taxon>Atribacteria</taxon>
        <taxon>Atribacterales</taxon>
        <taxon>Atribacteraceae</taxon>
        <taxon>Atribacter</taxon>
    </lineage>
</organism>
<evidence type="ECO:0000313" key="3">
    <source>
        <dbReference type="Proteomes" id="UP000594463"/>
    </source>
</evidence>
<dbReference type="EMBL" id="CP065383">
    <property type="protein sequence ID" value="QPM67998.1"/>
    <property type="molecule type" value="Genomic_DNA"/>
</dbReference>
<dbReference type="PANTHER" id="PTHR47396">
    <property type="entry name" value="TYPE I RESTRICTION ENZYME ECOKI R PROTEIN"/>
    <property type="match status" value="1"/>
</dbReference>